<dbReference type="PANTHER" id="PTHR35368:SF1">
    <property type="entry name" value="HYDROPEROXIDE REDUCTASE"/>
    <property type="match status" value="1"/>
</dbReference>
<sequence length="169" mass="18481">MSKDLHAVFNQVIKVFSRKPEMAKSVYSIKSRLVENLKTESRAGSHTLVIDEPQELGGTDAGPNPLDTFLVALGTCQEITYAAYAAVMGLKLDKVEVDVEGDIDLRGMLSIDDVKPGFSGISYVTRITSPEPEEKIRQLVTAVEEHCPVMDTIKSPTMVAGRLEIQQSS</sequence>
<dbReference type="InterPro" id="IPR036102">
    <property type="entry name" value="OsmC/Ohrsf"/>
</dbReference>
<evidence type="ECO:0000313" key="1">
    <source>
        <dbReference type="EMBL" id="WRO22658.1"/>
    </source>
</evidence>
<gene>
    <name evidence="1" type="ORF">MFMK1_002496</name>
</gene>
<dbReference type="KEGG" id="dbc:MFMK1_002496"/>
<evidence type="ECO:0000313" key="2">
    <source>
        <dbReference type="Proteomes" id="UP001329915"/>
    </source>
</evidence>
<proteinExistence type="predicted"/>
<dbReference type="Gene3D" id="3.30.300.20">
    <property type="match status" value="1"/>
</dbReference>
<dbReference type="RefSeq" id="WP_366922065.1">
    <property type="nucleotide sequence ID" value="NZ_CP121694.1"/>
</dbReference>
<organism evidence="1 2">
    <name type="scientific">Metallumcola ferriviriculae</name>
    <dbReference type="NCBI Taxonomy" id="3039180"/>
    <lineage>
        <taxon>Bacteria</taxon>
        <taxon>Bacillati</taxon>
        <taxon>Bacillota</taxon>
        <taxon>Clostridia</taxon>
        <taxon>Neomoorellales</taxon>
        <taxon>Desulfitibacteraceae</taxon>
        <taxon>Metallumcola</taxon>
    </lineage>
</organism>
<dbReference type="InterPro" id="IPR015946">
    <property type="entry name" value="KH_dom-like_a/b"/>
</dbReference>
<dbReference type="InterPro" id="IPR003718">
    <property type="entry name" value="OsmC/Ohr_fam"/>
</dbReference>
<dbReference type="AlphaFoldDB" id="A0AAU0UMT9"/>
<dbReference type="EMBL" id="CP121694">
    <property type="protein sequence ID" value="WRO22658.1"/>
    <property type="molecule type" value="Genomic_DNA"/>
</dbReference>
<protein>
    <submittedName>
        <fullName evidence="1">OsmC family protein</fullName>
    </submittedName>
</protein>
<dbReference type="Pfam" id="PF02566">
    <property type="entry name" value="OsmC"/>
    <property type="match status" value="1"/>
</dbReference>
<dbReference type="NCBIfam" id="NF041052">
    <property type="entry name" value="OsmC_like_Se"/>
    <property type="match status" value="1"/>
</dbReference>
<name>A0AAU0UMT9_9FIRM</name>
<keyword evidence="2" id="KW-1185">Reference proteome</keyword>
<dbReference type="InterPro" id="IPR052924">
    <property type="entry name" value="OsmC/Ohr_hydroprdx_reductase"/>
</dbReference>
<dbReference type="SUPFAM" id="SSF82784">
    <property type="entry name" value="OsmC-like"/>
    <property type="match status" value="1"/>
</dbReference>
<accession>A0AAU0UMT9</accession>
<dbReference type="Proteomes" id="UP001329915">
    <property type="component" value="Chromosome"/>
</dbReference>
<dbReference type="PANTHER" id="PTHR35368">
    <property type="entry name" value="HYDROPEROXIDE REDUCTASE"/>
    <property type="match status" value="1"/>
</dbReference>
<reference evidence="1 2" key="1">
    <citation type="submission" date="2023-04" db="EMBL/GenBank/DDBJ databases">
        <authorList>
            <person name="Hsu D."/>
        </authorList>
    </citation>
    <scope>NUCLEOTIDE SEQUENCE [LARGE SCALE GENOMIC DNA]</scope>
    <source>
        <strain evidence="1 2">MK1</strain>
    </source>
</reference>